<protein>
    <submittedName>
        <fullName evidence="2">Uncharacterized protein</fullName>
    </submittedName>
</protein>
<dbReference type="Proteomes" id="UP001152622">
    <property type="component" value="Chromosome 19"/>
</dbReference>
<feature type="region of interest" description="Disordered" evidence="1">
    <location>
        <begin position="1"/>
        <end position="37"/>
    </location>
</feature>
<comment type="caution">
    <text evidence="2">The sequence shown here is derived from an EMBL/GenBank/DDBJ whole genome shotgun (WGS) entry which is preliminary data.</text>
</comment>
<dbReference type="AlphaFoldDB" id="A0A9Q1EE27"/>
<reference evidence="2" key="1">
    <citation type="journal article" date="2023" name="Science">
        <title>Genome structures resolve the early diversification of teleost fishes.</title>
        <authorList>
            <person name="Parey E."/>
            <person name="Louis A."/>
            <person name="Montfort J."/>
            <person name="Bouchez O."/>
            <person name="Roques C."/>
            <person name="Iampietro C."/>
            <person name="Lluch J."/>
            <person name="Castinel A."/>
            <person name="Donnadieu C."/>
            <person name="Desvignes T."/>
            <person name="Floi Bucao C."/>
            <person name="Jouanno E."/>
            <person name="Wen M."/>
            <person name="Mejri S."/>
            <person name="Dirks R."/>
            <person name="Jansen H."/>
            <person name="Henkel C."/>
            <person name="Chen W.J."/>
            <person name="Zahm M."/>
            <person name="Cabau C."/>
            <person name="Klopp C."/>
            <person name="Thompson A.W."/>
            <person name="Robinson-Rechavi M."/>
            <person name="Braasch I."/>
            <person name="Lecointre G."/>
            <person name="Bobe J."/>
            <person name="Postlethwait J.H."/>
            <person name="Berthelot C."/>
            <person name="Roest Crollius H."/>
            <person name="Guiguen Y."/>
        </authorList>
    </citation>
    <scope>NUCLEOTIDE SEQUENCE</scope>
    <source>
        <strain evidence="2">WJC10195</strain>
    </source>
</reference>
<proteinExistence type="predicted"/>
<dbReference type="EMBL" id="JAINUF010000019">
    <property type="protein sequence ID" value="KAJ8337132.1"/>
    <property type="molecule type" value="Genomic_DNA"/>
</dbReference>
<organism evidence="2 3">
    <name type="scientific">Synaphobranchus kaupii</name>
    <name type="common">Kaup's arrowtooth eel</name>
    <dbReference type="NCBI Taxonomy" id="118154"/>
    <lineage>
        <taxon>Eukaryota</taxon>
        <taxon>Metazoa</taxon>
        <taxon>Chordata</taxon>
        <taxon>Craniata</taxon>
        <taxon>Vertebrata</taxon>
        <taxon>Euteleostomi</taxon>
        <taxon>Actinopterygii</taxon>
        <taxon>Neopterygii</taxon>
        <taxon>Teleostei</taxon>
        <taxon>Anguilliformes</taxon>
        <taxon>Synaphobranchidae</taxon>
        <taxon>Synaphobranchus</taxon>
    </lineage>
</organism>
<evidence type="ECO:0000313" key="3">
    <source>
        <dbReference type="Proteomes" id="UP001152622"/>
    </source>
</evidence>
<evidence type="ECO:0000313" key="2">
    <source>
        <dbReference type="EMBL" id="KAJ8337132.1"/>
    </source>
</evidence>
<keyword evidence="3" id="KW-1185">Reference proteome</keyword>
<accession>A0A9Q1EE27</accession>
<gene>
    <name evidence="2" type="ORF">SKAU_G00383520</name>
</gene>
<evidence type="ECO:0000256" key="1">
    <source>
        <dbReference type="SAM" id="MobiDB-lite"/>
    </source>
</evidence>
<name>A0A9Q1EE27_SYNKA</name>
<sequence>MTPFGETGPVPPSLPPFRKSGKLSLTPPDPKTGGDINLRRQRHRAACSLICGMDCTADGVRKDFLCWKSPAHQAIRGLPST</sequence>